<sequence>MANIISAKDLNDLLHGKSKFALIDVREAGEYNSSHIADSSLIPRKELEFRMDVSAPVKGELLVICDDDGRRATLAAVTLESMGFNNVSVLDHGINQWSTEGFPTEWGSNVISKDFGERMEVEHHVPEIEATELHERIERGDKLVILDTRTPEEYQRFCIPGGRSVPGGELALRVTDITKDLDKDTTIIINCAGRTRSVIGTRVLQRMGWTNIFGLKNGTSGWLLAGYDLETGGDRLGLPEPSEDGLAAALEYADRLAEEDGVRYLDVDTVQSMLDERKEKTCYFVDVRTTEEYAEGHIPGFRWFPGGQVVQRSDDVLVVKNCPVVFCCDGKARATFIASWYRQFGFEEVYAVDGGSTAWTASGRQLESGSGDAIPSGLEAARGQVKMVSPQELDAAKPALVICVEISSDFAAGHVPGARWVPRGSLEMEISGIALDKSAAIAVTCNNGQNAALAGATLKKMGYQDVSVLEGGIAAWRQAGLGVEQGLSGVMRPPTDIVPSGPERNFADMMNYLRWETALGEKYAAD</sequence>
<evidence type="ECO:0000313" key="2">
    <source>
        <dbReference type="EMBL" id="CUV02678.1"/>
    </source>
</evidence>
<dbReference type="InterPro" id="IPR001763">
    <property type="entry name" value="Rhodanese-like_dom"/>
</dbReference>
<dbReference type="SUPFAM" id="SSF52821">
    <property type="entry name" value="Rhodanese/Cell cycle control phosphatase"/>
    <property type="match status" value="4"/>
</dbReference>
<accession>A0A160V9U7</accession>
<dbReference type="PROSITE" id="PS50206">
    <property type="entry name" value="RHODANESE_3"/>
    <property type="match status" value="4"/>
</dbReference>
<feature type="domain" description="Rhodanese" evidence="1">
    <location>
        <begin position="409"/>
        <end position="485"/>
    </location>
</feature>
<feature type="domain" description="Rhodanese" evidence="1">
    <location>
        <begin position="139"/>
        <end position="231"/>
    </location>
</feature>
<keyword evidence="2" id="KW-0808">Transferase</keyword>
<name>A0A160V9U7_9ZZZZ</name>
<dbReference type="PANTHER" id="PTHR44086:SF10">
    <property type="entry name" value="THIOSULFATE SULFURTRANSFERASE_RHODANESE-LIKE DOMAIN-CONTAINING PROTEIN 3"/>
    <property type="match status" value="1"/>
</dbReference>
<dbReference type="SMART" id="SM00450">
    <property type="entry name" value="RHOD"/>
    <property type="match status" value="4"/>
</dbReference>
<dbReference type="PANTHER" id="PTHR44086">
    <property type="entry name" value="THIOSULFATE SULFURTRANSFERASE RDL2, MITOCHONDRIAL-RELATED"/>
    <property type="match status" value="1"/>
</dbReference>
<gene>
    <name evidence="2" type="ORF">MGWOODY_Clf2632</name>
</gene>
<feature type="domain" description="Rhodanese" evidence="1">
    <location>
        <begin position="16"/>
        <end position="106"/>
    </location>
</feature>
<dbReference type="GO" id="GO:0004792">
    <property type="term" value="F:thiosulfate-cyanide sulfurtransferase activity"/>
    <property type="evidence" value="ECO:0007669"/>
    <property type="project" value="TreeGrafter"/>
</dbReference>
<dbReference type="InterPro" id="IPR036873">
    <property type="entry name" value="Rhodanese-like_dom_sf"/>
</dbReference>
<proteinExistence type="predicted"/>
<organism evidence="2">
    <name type="scientific">hydrothermal vent metagenome</name>
    <dbReference type="NCBI Taxonomy" id="652676"/>
    <lineage>
        <taxon>unclassified sequences</taxon>
        <taxon>metagenomes</taxon>
        <taxon>ecological metagenomes</taxon>
    </lineage>
</organism>
<evidence type="ECO:0000259" key="1">
    <source>
        <dbReference type="PROSITE" id="PS50206"/>
    </source>
</evidence>
<protein>
    <submittedName>
        <fullName evidence="2">FIG136845: Rhodanese-related sulfurtransferase</fullName>
    </submittedName>
</protein>
<dbReference type="EMBL" id="FAXA01000287">
    <property type="protein sequence ID" value="CUV02678.1"/>
    <property type="molecule type" value="Genomic_DNA"/>
</dbReference>
<reference evidence="2" key="1">
    <citation type="submission" date="2015-10" db="EMBL/GenBank/DDBJ databases">
        <authorList>
            <person name="Gilbert D.G."/>
        </authorList>
    </citation>
    <scope>NUCLEOTIDE SEQUENCE</scope>
</reference>
<dbReference type="Pfam" id="PF00581">
    <property type="entry name" value="Rhodanese"/>
    <property type="match status" value="4"/>
</dbReference>
<dbReference type="Gene3D" id="3.40.250.10">
    <property type="entry name" value="Rhodanese-like domain"/>
    <property type="match status" value="4"/>
</dbReference>
<feature type="domain" description="Rhodanese" evidence="1">
    <location>
        <begin position="278"/>
        <end position="368"/>
    </location>
</feature>
<dbReference type="AlphaFoldDB" id="A0A160V9U7"/>
<dbReference type="CDD" id="cd00158">
    <property type="entry name" value="RHOD"/>
    <property type="match status" value="1"/>
</dbReference>